<keyword evidence="7" id="KW-1185">Reference proteome</keyword>
<dbReference type="InterPro" id="IPR051794">
    <property type="entry name" value="PG_Endopeptidase_C40"/>
</dbReference>
<evidence type="ECO:0000313" key="6">
    <source>
        <dbReference type="EMBL" id="OPX45934.1"/>
    </source>
</evidence>
<feature type="domain" description="NlpC/P60" evidence="5">
    <location>
        <begin position="1"/>
        <end position="163"/>
    </location>
</feature>
<organism evidence="6 7">
    <name type="scientific">Ruminiclostridium hungatei</name>
    <name type="common">Clostridium hungatei</name>
    <dbReference type="NCBI Taxonomy" id="48256"/>
    <lineage>
        <taxon>Bacteria</taxon>
        <taxon>Bacillati</taxon>
        <taxon>Bacillota</taxon>
        <taxon>Clostridia</taxon>
        <taxon>Eubacteriales</taxon>
        <taxon>Oscillospiraceae</taxon>
        <taxon>Ruminiclostridium</taxon>
    </lineage>
</organism>
<sequence length="279" mass="31022">MNKLQEFLAIINSKIGAGYVYGGQSGQPLTKEALAKLVNTFGRSKYYYSNYSAEKWIGYQYFDCSGLIVYTLRRMGLIPAVADYSAQSIYSVLCRPVNRSQLRPGDLCFKNTDNSGIVHCGVYTGDNRITHARGTFYGVVNTQVFDTFNSFGRLKYFSEDYNDTKISFEEAVKTVPAATTIYDLPDETSAAVGRLEAGGTANIQAVLNGSWYMVPLKGKSGYIKIKPLTDNEELIGALEFISQKSGIDKNYWYKQAMNVKWLDVCFIKIAQGFGGPGKK</sequence>
<comment type="similarity">
    <text evidence="1">Belongs to the peptidase C40 family.</text>
</comment>
<evidence type="ECO:0000256" key="4">
    <source>
        <dbReference type="ARBA" id="ARBA00022807"/>
    </source>
</evidence>
<evidence type="ECO:0000259" key="5">
    <source>
        <dbReference type="PROSITE" id="PS51935"/>
    </source>
</evidence>
<dbReference type="InterPro" id="IPR038765">
    <property type="entry name" value="Papain-like_cys_pep_sf"/>
</dbReference>
<dbReference type="GO" id="GO:0006508">
    <property type="term" value="P:proteolysis"/>
    <property type="evidence" value="ECO:0007669"/>
    <property type="project" value="UniProtKB-KW"/>
</dbReference>
<dbReference type="PROSITE" id="PS51935">
    <property type="entry name" value="NLPC_P60"/>
    <property type="match status" value="1"/>
</dbReference>
<dbReference type="EMBL" id="MZGX01000002">
    <property type="protein sequence ID" value="OPX45934.1"/>
    <property type="molecule type" value="Genomic_DNA"/>
</dbReference>
<keyword evidence="2" id="KW-0645">Protease</keyword>
<reference evidence="6 7" key="1">
    <citation type="submission" date="2017-03" db="EMBL/GenBank/DDBJ databases">
        <title>Genome sequence of Clostridium hungatei DSM 14427.</title>
        <authorList>
            <person name="Poehlein A."/>
            <person name="Daniel R."/>
        </authorList>
    </citation>
    <scope>NUCLEOTIDE SEQUENCE [LARGE SCALE GENOMIC DNA]</scope>
    <source>
        <strain evidence="6 7">DSM 14427</strain>
    </source>
</reference>
<gene>
    <name evidence="6" type="ORF">CLHUN_04070</name>
</gene>
<protein>
    <submittedName>
        <fullName evidence="6">NlpC/P60 family protein</fullName>
    </submittedName>
</protein>
<dbReference type="GO" id="GO:0008234">
    <property type="term" value="F:cysteine-type peptidase activity"/>
    <property type="evidence" value="ECO:0007669"/>
    <property type="project" value="UniProtKB-KW"/>
</dbReference>
<evidence type="ECO:0000256" key="3">
    <source>
        <dbReference type="ARBA" id="ARBA00022801"/>
    </source>
</evidence>
<dbReference type="AlphaFoldDB" id="A0A1V4SQ12"/>
<accession>A0A1V4SQ12</accession>
<dbReference type="OrthoDB" id="9812962at2"/>
<dbReference type="STRING" id="48256.CLHUN_04070"/>
<proteinExistence type="inferred from homology"/>
<keyword evidence="4" id="KW-0788">Thiol protease</keyword>
<evidence type="ECO:0000256" key="2">
    <source>
        <dbReference type="ARBA" id="ARBA00022670"/>
    </source>
</evidence>
<dbReference type="PANTHER" id="PTHR47359">
    <property type="entry name" value="PEPTIDOGLYCAN DL-ENDOPEPTIDASE CWLO"/>
    <property type="match status" value="1"/>
</dbReference>
<dbReference type="Proteomes" id="UP000191554">
    <property type="component" value="Unassembled WGS sequence"/>
</dbReference>
<name>A0A1V4SQ12_RUMHU</name>
<dbReference type="Pfam" id="PF00877">
    <property type="entry name" value="NLPC_P60"/>
    <property type="match status" value="1"/>
</dbReference>
<dbReference type="RefSeq" id="WP_080062897.1">
    <property type="nucleotide sequence ID" value="NZ_MZGX01000002.1"/>
</dbReference>
<dbReference type="Gene3D" id="3.90.1720.10">
    <property type="entry name" value="endopeptidase domain like (from Nostoc punctiforme)"/>
    <property type="match status" value="1"/>
</dbReference>
<evidence type="ECO:0000313" key="7">
    <source>
        <dbReference type="Proteomes" id="UP000191554"/>
    </source>
</evidence>
<dbReference type="SUPFAM" id="SSF54001">
    <property type="entry name" value="Cysteine proteinases"/>
    <property type="match status" value="1"/>
</dbReference>
<dbReference type="InterPro" id="IPR000064">
    <property type="entry name" value="NLP_P60_dom"/>
</dbReference>
<evidence type="ECO:0000256" key="1">
    <source>
        <dbReference type="ARBA" id="ARBA00007074"/>
    </source>
</evidence>
<comment type="caution">
    <text evidence="6">The sequence shown here is derived from an EMBL/GenBank/DDBJ whole genome shotgun (WGS) entry which is preliminary data.</text>
</comment>
<dbReference type="PANTHER" id="PTHR47359:SF3">
    <property type="entry name" value="NLP_P60 DOMAIN-CONTAINING PROTEIN-RELATED"/>
    <property type="match status" value="1"/>
</dbReference>
<keyword evidence="3" id="KW-0378">Hydrolase</keyword>